<feature type="non-terminal residue" evidence="3">
    <location>
        <position position="136"/>
    </location>
</feature>
<keyword evidence="1" id="KW-0812">Transmembrane</keyword>
<evidence type="ECO:0000313" key="3">
    <source>
        <dbReference type="EMBL" id="ETO17363.1"/>
    </source>
</evidence>
<dbReference type="Gene3D" id="3.40.50.360">
    <property type="match status" value="1"/>
</dbReference>
<evidence type="ECO:0000259" key="2">
    <source>
        <dbReference type="Pfam" id="PF03358"/>
    </source>
</evidence>
<reference evidence="3 4" key="1">
    <citation type="journal article" date="2013" name="Curr. Biol.">
        <title>The Genome of the Foraminiferan Reticulomyxa filosa.</title>
        <authorList>
            <person name="Glockner G."/>
            <person name="Hulsmann N."/>
            <person name="Schleicher M."/>
            <person name="Noegel A.A."/>
            <person name="Eichinger L."/>
            <person name="Gallinger C."/>
            <person name="Pawlowski J."/>
            <person name="Sierra R."/>
            <person name="Euteneuer U."/>
            <person name="Pillet L."/>
            <person name="Moustafa A."/>
            <person name="Platzer M."/>
            <person name="Groth M."/>
            <person name="Szafranski K."/>
            <person name="Schliwa M."/>
        </authorList>
    </citation>
    <scope>NUCLEOTIDE SEQUENCE [LARGE SCALE GENOMIC DNA]</scope>
</reference>
<dbReference type="InterPro" id="IPR005025">
    <property type="entry name" value="FMN_Rdtase-like_dom"/>
</dbReference>
<accession>X6MTU7</accession>
<gene>
    <name evidence="3" type="ORF">RFI_19959</name>
</gene>
<keyword evidence="1" id="KW-0472">Membrane</keyword>
<dbReference type="PANTHER" id="PTHR30543:SF21">
    <property type="entry name" value="NAD(P)H-DEPENDENT FMN REDUCTASE LOT6"/>
    <property type="match status" value="1"/>
</dbReference>
<sequence>MYHFYLFNFLQLFCSTCAQVIMVYLFNAGYSYTFTQKRNNQHQKTKHNNNHMKGISGSLRKGSANTGLLRFVQKNVPKNVDFEIADLSEIPLYNSDLNDMKDENNDPKAVVAFRKKIRQSDAILFASTEYNYGMSG</sequence>
<protein>
    <submittedName>
        <fullName evidence="3">NADPH-dependent FMN reductase</fullName>
    </submittedName>
</protein>
<dbReference type="SUPFAM" id="SSF52218">
    <property type="entry name" value="Flavoproteins"/>
    <property type="match status" value="1"/>
</dbReference>
<dbReference type="Proteomes" id="UP000023152">
    <property type="component" value="Unassembled WGS sequence"/>
</dbReference>
<evidence type="ECO:0000313" key="4">
    <source>
        <dbReference type="Proteomes" id="UP000023152"/>
    </source>
</evidence>
<proteinExistence type="predicted"/>
<organism evidence="3 4">
    <name type="scientific">Reticulomyxa filosa</name>
    <dbReference type="NCBI Taxonomy" id="46433"/>
    <lineage>
        <taxon>Eukaryota</taxon>
        <taxon>Sar</taxon>
        <taxon>Rhizaria</taxon>
        <taxon>Retaria</taxon>
        <taxon>Foraminifera</taxon>
        <taxon>Monothalamids</taxon>
        <taxon>Reticulomyxidae</taxon>
        <taxon>Reticulomyxa</taxon>
    </lineage>
</organism>
<dbReference type="GO" id="GO:0010181">
    <property type="term" value="F:FMN binding"/>
    <property type="evidence" value="ECO:0007669"/>
    <property type="project" value="TreeGrafter"/>
</dbReference>
<comment type="caution">
    <text evidence="3">The sequence shown here is derived from an EMBL/GenBank/DDBJ whole genome shotgun (WGS) entry which is preliminary data.</text>
</comment>
<keyword evidence="4" id="KW-1185">Reference proteome</keyword>
<keyword evidence="1" id="KW-1133">Transmembrane helix</keyword>
<dbReference type="EMBL" id="ASPP01016775">
    <property type="protein sequence ID" value="ETO17363.1"/>
    <property type="molecule type" value="Genomic_DNA"/>
</dbReference>
<evidence type="ECO:0000256" key="1">
    <source>
        <dbReference type="SAM" id="Phobius"/>
    </source>
</evidence>
<dbReference type="PANTHER" id="PTHR30543">
    <property type="entry name" value="CHROMATE REDUCTASE"/>
    <property type="match status" value="1"/>
</dbReference>
<dbReference type="OrthoDB" id="68575at2759"/>
<dbReference type="InterPro" id="IPR029039">
    <property type="entry name" value="Flavoprotein-like_sf"/>
</dbReference>
<dbReference type="GO" id="GO:0016491">
    <property type="term" value="F:oxidoreductase activity"/>
    <property type="evidence" value="ECO:0007669"/>
    <property type="project" value="InterPro"/>
</dbReference>
<dbReference type="InterPro" id="IPR050712">
    <property type="entry name" value="NAD(P)H-dep_reductase"/>
</dbReference>
<feature type="domain" description="NADPH-dependent FMN reductase-like" evidence="2">
    <location>
        <begin position="54"/>
        <end position="136"/>
    </location>
</feature>
<dbReference type="GO" id="GO:0005829">
    <property type="term" value="C:cytosol"/>
    <property type="evidence" value="ECO:0007669"/>
    <property type="project" value="TreeGrafter"/>
</dbReference>
<dbReference type="Pfam" id="PF03358">
    <property type="entry name" value="FMN_red"/>
    <property type="match status" value="1"/>
</dbReference>
<dbReference type="AlphaFoldDB" id="X6MTU7"/>
<name>X6MTU7_RETFI</name>
<feature type="transmembrane region" description="Helical" evidence="1">
    <location>
        <begin position="6"/>
        <end position="28"/>
    </location>
</feature>